<protein>
    <submittedName>
        <fullName evidence="2">Uncharacterized protein</fullName>
    </submittedName>
</protein>
<evidence type="ECO:0000256" key="1">
    <source>
        <dbReference type="SAM" id="MobiDB-lite"/>
    </source>
</evidence>
<feature type="compositionally biased region" description="Pro residues" evidence="1">
    <location>
        <begin position="102"/>
        <end position="119"/>
    </location>
</feature>
<accession>V9Z886</accession>
<sequence length="144" mass="15038">MMSSRTTQRRHRGAWWTTPVAALCPALAVLLAALVMCLGYTAHNASDQAAAPMTTMSATAAQTTPSATHHVKAIAHQADCPAGDVCCNPVAHGVRAVLAAPTQPPPTILPRTPSPPRPDTPLCSTESPPTRGAPDLHVLQVQRT</sequence>
<gene>
    <name evidence="2" type="ORF">pFRL6_1326c</name>
</gene>
<organism evidence="2">
    <name type="scientific">Streptomyces sp. F12</name>
    <dbReference type="NCBI Taxonomy" id="1436084"/>
    <lineage>
        <taxon>Bacteria</taxon>
        <taxon>Bacillati</taxon>
        <taxon>Actinomycetota</taxon>
        <taxon>Actinomycetes</taxon>
        <taxon>Kitasatosporales</taxon>
        <taxon>Streptomycetaceae</taxon>
        <taxon>Streptomyces</taxon>
    </lineage>
</organism>
<dbReference type="AlphaFoldDB" id="V9Z886"/>
<reference evidence="2" key="1">
    <citation type="submission" date="2013-09" db="EMBL/GenBank/DDBJ databases">
        <title>Complete nucleotide sequence of Streptomyces linear plasmid pFRL6.</title>
        <authorList>
            <person name="Chen Z."/>
            <person name="Fang P."/>
            <person name="Qin Z."/>
        </authorList>
    </citation>
    <scope>NUCLEOTIDE SEQUENCE</scope>
    <source>
        <plasmid evidence="2">pFRL6</plasmid>
    </source>
</reference>
<evidence type="ECO:0000313" key="2">
    <source>
        <dbReference type="EMBL" id="AHE40219.1"/>
    </source>
</evidence>
<name>V9Z886_9ACTN</name>
<dbReference type="EMBL" id="KF602051">
    <property type="protein sequence ID" value="AHE40219.1"/>
    <property type="molecule type" value="Genomic_DNA"/>
</dbReference>
<feature type="region of interest" description="Disordered" evidence="1">
    <location>
        <begin position="99"/>
        <end position="144"/>
    </location>
</feature>
<proteinExistence type="predicted"/>
<keyword evidence="2" id="KW-0614">Plasmid</keyword>
<geneLocation type="plasmid" evidence="2">
    <name>pFRL6</name>
</geneLocation>